<accession>A0ABZ0NUY0</accession>
<reference evidence="2 3" key="1">
    <citation type="submission" date="2023-09" db="EMBL/GenBank/DDBJ databases">
        <title>Complete-Gapless Cercospora beticola genome.</title>
        <authorList>
            <person name="Wyatt N.A."/>
            <person name="Spanner R.E."/>
            <person name="Bolton M.D."/>
        </authorList>
    </citation>
    <scope>NUCLEOTIDE SEQUENCE [LARGE SCALE GENOMIC DNA]</scope>
    <source>
        <strain evidence="2">Cb09-40</strain>
    </source>
</reference>
<gene>
    <name evidence="2" type="ORF">RHO25_007997</name>
</gene>
<dbReference type="RefSeq" id="XP_065459082.1">
    <property type="nucleotide sequence ID" value="XM_065603010.1"/>
</dbReference>
<keyword evidence="1" id="KW-0732">Signal</keyword>
<proteinExistence type="predicted"/>
<dbReference type="GeneID" id="90644431"/>
<dbReference type="Proteomes" id="UP001302367">
    <property type="component" value="Chromosome 5"/>
</dbReference>
<dbReference type="EMBL" id="CP134188">
    <property type="protein sequence ID" value="WPB03359.1"/>
    <property type="molecule type" value="Genomic_DNA"/>
</dbReference>
<organism evidence="2 3">
    <name type="scientific">Cercospora beticola</name>
    <name type="common">Sugarbeet leaf spot fungus</name>
    <dbReference type="NCBI Taxonomy" id="122368"/>
    <lineage>
        <taxon>Eukaryota</taxon>
        <taxon>Fungi</taxon>
        <taxon>Dikarya</taxon>
        <taxon>Ascomycota</taxon>
        <taxon>Pezizomycotina</taxon>
        <taxon>Dothideomycetes</taxon>
        <taxon>Dothideomycetidae</taxon>
        <taxon>Mycosphaerellales</taxon>
        <taxon>Mycosphaerellaceae</taxon>
        <taxon>Cercospora</taxon>
    </lineage>
</organism>
<feature type="signal peptide" evidence="1">
    <location>
        <begin position="1"/>
        <end position="21"/>
    </location>
</feature>
<evidence type="ECO:0000313" key="2">
    <source>
        <dbReference type="EMBL" id="WPB03359.1"/>
    </source>
</evidence>
<feature type="chain" id="PRO_5045308750" evidence="1">
    <location>
        <begin position="22"/>
        <end position="64"/>
    </location>
</feature>
<evidence type="ECO:0000256" key="1">
    <source>
        <dbReference type="SAM" id="SignalP"/>
    </source>
</evidence>
<evidence type="ECO:0000313" key="3">
    <source>
        <dbReference type="Proteomes" id="UP001302367"/>
    </source>
</evidence>
<protein>
    <submittedName>
        <fullName evidence="2">Uncharacterized protein</fullName>
    </submittedName>
</protein>
<name>A0ABZ0NUY0_CERBT</name>
<sequence>MLSTVFTTVLTLAAFAPAAEAQTWRIILVSDKSLSDAEEEELFAFVDAGGESGDLPNHFIKFVK</sequence>
<keyword evidence="3" id="KW-1185">Reference proteome</keyword>